<dbReference type="Pfam" id="PF04230">
    <property type="entry name" value="PS_pyruv_trans"/>
    <property type="match status" value="1"/>
</dbReference>
<dbReference type="InterPro" id="IPR007345">
    <property type="entry name" value="Polysacch_pyruvyl_Trfase"/>
</dbReference>
<organism evidence="2 3">
    <name type="scientific">Gaetbulibacter aquiaggeris</name>
    <dbReference type="NCBI Taxonomy" id="1735373"/>
    <lineage>
        <taxon>Bacteria</taxon>
        <taxon>Pseudomonadati</taxon>
        <taxon>Bacteroidota</taxon>
        <taxon>Flavobacteriia</taxon>
        <taxon>Flavobacteriales</taxon>
        <taxon>Flavobacteriaceae</taxon>
        <taxon>Gaetbulibacter</taxon>
    </lineage>
</organism>
<dbReference type="RefSeq" id="WP_395438875.1">
    <property type="nucleotide sequence ID" value="NZ_JBAWKC010000004.1"/>
</dbReference>
<reference evidence="2 3" key="1">
    <citation type="submission" date="2024-02" db="EMBL/GenBank/DDBJ databases">
        <title>A Gaetbulibacter species isolated from tidal flats and genomic insights of their niches.</title>
        <authorList>
            <person name="Ye Y."/>
        </authorList>
    </citation>
    <scope>NUCLEOTIDE SEQUENCE [LARGE SCALE GENOMIC DNA]</scope>
    <source>
        <strain evidence="2 3">KEM-8</strain>
    </source>
</reference>
<evidence type="ECO:0000259" key="1">
    <source>
        <dbReference type="Pfam" id="PF04230"/>
    </source>
</evidence>
<keyword evidence="2" id="KW-0808">Transferase</keyword>
<keyword evidence="3" id="KW-1185">Reference proteome</keyword>
<evidence type="ECO:0000313" key="3">
    <source>
        <dbReference type="Proteomes" id="UP001610104"/>
    </source>
</evidence>
<evidence type="ECO:0000313" key="2">
    <source>
        <dbReference type="EMBL" id="MFH6769651.1"/>
    </source>
</evidence>
<accession>A0ABW7MS38</accession>
<sequence length="398" mass="45572">MIGNNKIALFGTFDVDNYGDLLFPFLAEHRLENYKLEFVSPTNTKTIFKDAKSIICFDDCVKKNYNAVIIGGGNILHLKPNVNTVYGITGFSYADLWIGAIKLAGESKIPSLFNSPGIPEKFKSDIEEKIVYDALISCSYISVREIYSEKIIKDLFNQEIIDINVVPDTAFEISKVWPLENQLKNNVITINLNSRYHNPADETAKWIDKIALKFNSDINFVVIGECHGDSIFTNLVAKRIVSKYEIHRSDNLKELAQCIGRSRLFIGSSMHGFITALSYKTPAFMVLNNKPMHKFLGLYELCDLKKDSLCSSFNECYLNIDKPAILSNQTVNKISTLLDAHWNHIKNLIQNKHITKSTQNLQNYRLLLKMSFRENNYNFKKSLRLRIKKILKKILSFE</sequence>
<proteinExistence type="predicted"/>
<protein>
    <submittedName>
        <fullName evidence="2">Polysaccharide pyruvyl transferase family protein</fullName>
        <ecNumber evidence="2">2.4.-.-</ecNumber>
    </submittedName>
</protein>
<dbReference type="EC" id="2.4.-.-" evidence="2"/>
<gene>
    <name evidence="2" type="ORF">V8G56_12940</name>
</gene>
<dbReference type="EMBL" id="JBAWKC010000004">
    <property type="protein sequence ID" value="MFH6769651.1"/>
    <property type="molecule type" value="Genomic_DNA"/>
</dbReference>
<dbReference type="GO" id="GO:0016757">
    <property type="term" value="F:glycosyltransferase activity"/>
    <property type="evidence" value="ECO:0007669"/>
    <property type="project" value="UniProtKB-KW"/>
</dbReference>
<keyword evidence="2" id="KW-0328">Glycosyltransferase</keyword>
<feature type="domain" description="Polysaccharide pyruvyl transferase" evidence="1">
    <location>
        <begin position="17"/>
        <end position="288"/>
    </location>
</feature>
<comment type="caution">
    <text evidence="2">The sequence shown here is derived from an EMBL/GenBank/DDBJ whole genome shotgun (WGS) entry which is preliminary data.</text>
</comment>
<name>A0ABW7MS38_9FLAO</name>
<dbReference type="Proteomes" id="UP001610104">
    <property type="component" value="Unassembled WGS sequence"/>
</dbReference>